<feature type="region of interest" description="Disordered" evidence="1">
    <location>
        <begin position="36"/>
        <end position="83"/>
    </location>
</feature>
<evidence type="ECO:0000313" key="3">
    <source>
        <dbReference type="Proteomes" id="UP000308197"/>
    </source>
</evidence>
<feature type="compositionally biased region" description="Low complexity" evidence="1">
    <location>
        <begin position="67"/>
        <end position="83"/>
    </location>
</feature>
<protein>
    <submittedName>
        <fullName evidence="2">Uncharacterized protein</fullName>
    </submittedName>
</protein>
<name>A0A5C3PJQ4_9APHY</name>
<evidence type="ECO:0000313" key="2">
    <source>
        <dbReference type="EMBL" id="TFK89766.1"/>
    </source>
</evidence>
<evidence type="ECO:0000256" key="1">
    <source>
        <dbReference type="SAM" id="MobiDB-lite"/>
    </source>
</evidence>
<gene>
    <name evidence="2" type="ORF">K466DRAFT_13274</name>
</gene>
<dbReference type="InParanoid" id="A0A5C3PJQ4"/>
<dbReference type="EMBL" id="ML211066">
    <property type="protein sequence ID" value="TFK89766.1"/>
    <property type="molecule type" value="Genomic_DNA"/>
</dbReference>
<organism evidence="2 3">
    <name type="scientific">Polyporus arcularius HHB13444</name>
    <dbReference type="NCBI Taxonomy" id="1314778"/>
    <lineage>
        <taxon>Eukaryota</taxon>
        <taxon>Fungi</taxon>
        <taxon>Dikarya</taxon>
        <taxon>Basidiomycota</taxon>
        <taxon>Agaricomycotina</taxon>
        <taxon>Agaricomycetes</taxon>
        <taxon>Polyporales</taxon>
        <taxon>Polyporaceae</taxon>
        <taxon>Polyporus</taxon>
    </lineage>
</organism>
<proteinExistence type="predicted"/>
<accession>A0A5C3PJQ4</accession>
<keyword evidence="3" id="KW-1185">Reference proteome</keyword>
<sequence>MLFLSRKSTRTTLHTRTSFYSTLLHVLREAGIVSPAKQSPMSPTLGPDLAPATSLGTYRPGLRPIRRSSTSSSRTTPDNGSLASVATSAAYSSSSLSIPFDNGVVDVVRVEGLRHAGLRLEARTAQSILTLQDSCLR</sequence>
<dbReference type="STRING" id="1314778.A0A5C3PJQ4"/>
<dbReference type="Proteomes" id="UP000308197">
    <property type="component" value="Unassembled WGS sequence"/>
</dbReference>
<dbReference type="AlphaFoldDB" id="A0A5C3PJQ4"/>
<reference evidence="2 3" key="1">
    <citation type="journal article" date="2019" name="Nat. Ecol. Evol.">
        <title>Megaphylogeny resolves global patterns of mushroom evolution.</title>
        <authorList>
            <person name="Varga T."/>
            <person name="Krizsan K."/>
            <person name="Foldi C."/>
            <person name="Dima B."/>
            <person name="Sanchez-Garcia M."/>
            <person name="Sanchez-Ramirez S."/>
            <person name="Szollosi G.J."/>
            <person name="Szarkandi J.G."/>
            <person name="Papp V."/>
            <person name="Albert L."/>
            <person name="Andreopoulos W."/>
            <person name="Angelini C."/>
            <person name="Antonin V."/>
            <person name="Barry K.W."/>
            <person name="Bougher N.L."/>
            <person name="Buchanan P."/>
            <person name="Buyck B."/>
            <person name="Bense V."/>
            <person name="Catcheside P."/>
            <person name="Chovatia M."/>
            <person name="Cooper J."/>
            <person name="Damon W."/>
            <person name="Desjardin D."/>
            <person name="Finy P."/>
            <person name="Geml J."/>
            <person name="Haridas S."/>
            <person name="Hughes K."/>
            <person name="Justo A."/>
            <person name="Karasinski D."/>
            <person name="Kautmanova I."/>
            <person name="Kiss B."/>
            <person name="Kocsube S."/>
            <person name="Kotiranta H."/>
            <person name="LaButti K.M."/>
            <person name="Lechner B.E."/>
            <person name="Liimatainen K."/>
            <person name="Lipzen A."/>
            <person name="Lukacs Z."/>
            <person name="Mihaltcheva S."/>
            <person name="Morgado L.N."/>
            <person name="Niskanen T."/>
            <person name="Noordeloos M.E."/>
            <person name="Ohm R.A."/>
            <person name="Ortiz-Santana B."/>
            <person name="Ovrebo C."/>
            <person name="Racz N."/>
            <person name="Riley R."/>
            <person name="Savchenko A."/>
            <person name="Shiryaev A."/>
            <person name="Soop K."/>
            <person name="Spirin V."/>
            <person name="Szebenyi C."/>
            <person name="Tomsovsky M."/>
            <person name="Tulloss R.E."/>
            <person name="Uehling J."/>
            <person name="Grigoriev I.V."/>
            <person name="Vagvolgyi C."/>
            <person name="Papp T."/>
            <person name="Martin F.M."/>
            <person name="Miettinen O."/>
            <person name="Hibbett D.S."/>
            <person name="Nagy L.G."/>
        </authorList>
    </citation>
    <scope>NUCLEOTIDE SEQUENCE [LARGE SCALE GENOMIC DNA]</scope>
    <source>
        <strain evidence="2 3">HHB13444</strain>
    </source>
</reference>